<feature type="region of interest" description="Disordered" evidence="1">
    <location>
        <begin position="1206"/>
        <end position="1234"/>
    </location>
</feature>
<feature type="compositionally biased region" description="Low complexity" evidence="1">
    <location>
        <begin position="941"/>
        <end position="952"/>
    </location>
</feature>
<protein>
    <submittedName>
        <fullName evidence="2">Uncharacterized protein</fullName>
    </submittedName>
</protein>
<reference evidence="2" key="1">
    <citation type="submission" date="2020-12" db="EMBL/GenBank/DDBJ databases">
        <authorList>
            <person name="Iha C."/>
        </authorList>
    </citation>
    <scope>NUCLEOTIDE SEQUENCE</scope>
</reference>
<feature type="compositionally biased region" description="Basic and acidic residues" evidence="1">
    <location>
        <begin position="780"/>
        <end position="795"/>
    </location>
</feature>
<feature type="compositionally biased region" description="Polar residues" evidence="1">
    <location>
        <begin position="329"/>
        <end position="342"/>
    </location>
</feature>
<feature type="region of interest" description="Disordered" evidence="1">
    <location>
        <begin position="722"/>
        <end position="748"/>
    </location>
</feature>
<feature type="region of interest" description="Disordered" evidence="1">
    <location>
        <begin position="251"/>
        <end position="384"/>
    </location>
</feature>
<keyword evidence="3" id="KW-1185">Reference proteome</keyword>
<accession>A0A8S1IW26</accession>
<feature type="region of interest" description="Disordered" evidence="1">
    <location>
        <begin position="891"/>
        <end position="953"/>
    </location>
</feature>
<proteinExistence type="predicted"/>
<feature type="compositionally biased region" description="Polar residues" evidence="1">
    <location>
        <begin position="350"/>
        <end position="384"/>
    </location>
</feature>
<dbReference type="OrthoDB" id="10610023at2759"/>
<evidence type="ECO:0000256" key="1">
    <source>
        <dbReference type="SAM" id="MobiDB-lite"/>
    </source>
</evidence>
<feature type="compositionally biased region" description="Basic and acidic residues" evidence="1">
    <location>
        <begin position="1223"/>
        <end position="1234"/>
    </location>
</feature>
<dbReference type="EMBL" id="CAJHUC010000945">
    <property type="protein sequence ID" value="CAD7699041.1"/>
    <property type="molecule type" value="Genomic_DNA"/>
</dbReference>
<evidence type="ECO:0000313" key="3">
    <source>
        <dbReference type="Proteomes" id="UP000708148"/>
    </source>
</evidence>
<feature type="region of interest" description="Disordered" evidence="1">
    <location>
        <begin position="1"/>
        <end position="30"/>
    </location>
</feature>
<feature type="region of interest" description="Disordered" evidence="1">
    <location>
        <begin position="774"/>
        <end position="797"/>
    </location>
</feature>
<feature type="compositionally biased region" description="Basic and acidic residues" evidence="1">
    <location>
        <begin position="272"/>
        <end position="282"/>
    </location>
</feature>
<dbReference type="Proteomes" id="UP000708148">
    <property type="component" value="Unassembled WGS sequence"/>
</dbReference>
<gene>
    <name evidence="2" type="ORF">OSTQU699_LOCUS4400</name>
</gene>
<name>A0A8S1IW26_9CHLO</name>
<organism evidence="2 3">
    <name type="scientific">Ostreobium quekettii</name>
    <dbReference type="NCBI Taxonomy" id="121088"/>
    <lineage>
        <taxon>Eukaryota</taxon>
        <taxon>Viridiplantae</taxon>
        <taxon>Chlorophyta</taxon>
        <taxon>core chlorophytes</taxon>
        <taxon>Ulvophyceae</taxon>
        <taxon>TCBD clade</taxon>
        <taxon>Bryopsidales</taxon>
        <taxon>Ostreobineae</taxon>
        <taxon>Ostreobiaceae</taxon>
        <taxon>Ostreobium</taxon>
    </lineage>
</organism>
<feature type="compositionally biased region" description="Polar residues" evidence="1">
    <location>
        <begin position="730"/>
        <end position="745"/>
    </location>
</feature>
<evidence type="ECO:0000313" key="2">
    <source>
        <dbReference type="EMBL" id="CAD7699041.1"/>
    </source>
</evidence>
<comment type="caution">
    <text evidence="2">The sequence shown here is derived from an EMBL/GenBank/DDBJ whole genome shotgun (WGS) entry which is preliminary data.</text>
</comment>
<feature type="compositionally biased region" description="Polar residues" evidence="1">
    <location>
        <begin position="897"/>
        <end position="911"/>
    </location>
</feature>
<sequence length="1234" mass="130567">MNFDPTAGPGSQKEALKAWQEGPAMAGPSNTHPGGYLGGVAVPSIGFPGPLPCPLPAHAIYYQPAAGVNQYCMPGAAMAPAWAVPDPAMCGMPALVGGDGLAGTTVGQGAMDRQGWLPGLLAPRLLPSAYVPEMTMPGTAAWGVGQFGHLRAGGGYSVPPMQFSVPAMEFGLPQMRRYVQPYVPPGAAIPPDAFGPAVPEHGVRGQVYVPQQASVGLPIAAGSSQAGAALVDPSFPSLPCFAPQQLAHRANSAPDRVGDGLWEGQPAASGHWDSDWRVKADGVEQGAAGSNCKASGVNGKASKDEGRDQCSNTGEKVTASAPSPVPVSQEPSTASEPKATQSEADEEEQGQGTVSASGSGHKQPASQSSRKPVDHSSGSHARSTEVLQRSIQGMALGQEPAPTFHPLPPMFLDPPQWMSSLRSAGSKSIPTMAVLQTCRQENQMVSEHADSHQEMSLMLAIPGLAIGKAPMLTLQQAGSMLRAISEPLACLKVGRLTRKLGPNPGFLRATDDVGMLTLWLSPSSDISVIWHAIKNPEDEDWDNAAIAEDSDGGNSGEEVVTDFAEGFHEDFSLAEVSEELAWVAADSTCISEGSGIKLEMVEQDPSGRTFRLVRRSNHVRQKQELATRLDAEKAKAGGRMSTEMAKLYELLNACNSEPDTEDNFHFWIAEKSLPKGLEVLKSMSEQLKTLPTLSEKSGVPQWKLQEVCQWFREAAEASQCIPDSDRTADGASSQALEQTAQTNPPQAYLPLPSHLMSTLNPTYFMDALFHESPGLPGEASRGDEGEREQGSRHVSESCASSATANFIVSDKQLGMTLLSTASVTVAVGVEGTTEILSIEEAHKVASDSAHQLAKKRAEQGARVEAERLGRQRLEELAAERAAKWTALSKALTESDPAKQSTSVVDSTQAQPTAPVAEPSSGLPDTKASAKREPPRPISECGRSTGPGSSTGSVCVEDARHRDSLPVHTQWRPRMSESARGWGGKDLSDVGAVSFAGSSPLDKPESLLSHDEAFGTHGKAANWRSAANMGPLPCMGFPSLIPAHHGMSPSTLHSGYPSQMGLPCVPGAPHTMVLPNAHPQPENQWRWLHGPWGPTVAHPLECHTSGLPPFGASAQHVPHHSNSSQWRTPIHPGQMPLHHYGRSQGYQGLRTRDGAPVLDISEGSHVWGAGQGQWPHTPPWALTDHQGGPSLRTGWGGVDVDATDMLSSLLGKGNSGEGQGSAEGMRRKSGELRRR</sequence>
<dbReference type="AlphaFoldDB" id="A0A8S1IW26"/>